<evidence type="ECO:0000313" key="2">
    <source>
        <dbReference type="Proteomes" id="UP001185012"/>
    </source>
</evidence>
<name>A0ABU1IHY3_9BACL</name>
<accession>A0ABU1IHY3</accession>
<protein>
    <submittedName>
        <fullName evidence="1">Uncharacterized protein</fullName>
    </submittedName>
</protein>
<gene>
    <name evidence="1" type="ORF">JOE21_000366</name>
</gene>
<evidence type="ECO:0000313" key="1">
    <source>
        <dbReference type="EMBL" id="MDR6224378.1"/>
    </source>
</evidence>
<keyword evidence="2" id="KW-1185">Reference proteome</keyword>
<dbReference type="EMBL" id="JAVDQG010000001">
    <property type="protein sequence ID" value="MDR6224378.1"/>
    <property type="molecule type" value="Genomic_DNA"/>
</dbReference>
<reference evidence="1 2" key="1">
    <citation type="submission" date="2023-07" db="EMBL/GenBank/DDBJ databases">
        <title>Genomic Encyclopedia of Type Strains, Phase IV (KMG-IV): sequencing the most valuable type-strain genomes for metagenomic binning, comparative biology and taxonomic classification.</title>
        <authorList>
            <person name="Goeker M."/>
        </authorList>
    </citation>
    <scope>NUCLEOTIDE SEQUENCE [LARGE SCALE GENOMIC DNA]</scope>
    <source>
        <strain evidence="1 2">DSM 45903</strain>
    </source>
</reference>
<dbReference type="Proteomes" id="UP001185012">
    <property type="component" value="Unassembled WGS sequence"/>
</dbReference>
<organism evidence="1 2">
    <name type="scientific">Desmospora profundinema</name>
    <dbReference type="NCBI Taxonomy" id="1571184"/>
    <lineage>
        <taxon>Bacteria</taxon>
        <taxon>Bacillati</taxon>
        <taxon>Bacillota</taxon>
        <taxon>Bacilli</taxon>
        <taxon>Bacillales</taxon>
        <taxon>Thermoactinomycetaceae</taxon>
        <taxon>Desmospora</taxon>
    </lineage>
</organism>
<comment type="caution">
    <text evidence="1">The sequence shown here is derived from an EMBL/GenBank/DDBJ whole genome shotgun (WGS) entry which is preliminary data.</text>
</comment>
<sequence length="35" mass="4173">MMLQKSWKKRLNEQNDKQRLDLNGITSLLSCKVRP</sequence>
<proteinExistence type="predicted"/>